<protein>
    <submittedName>
        <fullName evidence="2">Uncharacterized protein</fullName>
    </submittedName>
</protein>
<comment type="caution">
    <text evidence="2">The sequence shown here is derived from an EMBL/GenBank/DDBJ whole genome shotgun (WGS) entry which is preliminary data.</text>
</comment>
<reference evidence="2" key="1">
    <citation type="journal article" date="2014" name="Front. Microbiol.">
        <title>High frequency of phylogenetically diverse reductive dehalogenase-homologous genes in deep subseafloor sedimentary metagenomes.</title>
        <authorList>
            <person name="Kawai M."/>
            <person name="Futagami T."/>
            <person name="Toyoda A."/>
            <person name="Takaki Y."/>
            <person name="Nishi S."/>
            <person name="Hori S."/>
            <person name="Arai W."/>
            <person name="Tsubouchi T."/>
            <person name="Morono Y."/>
            <person name="Uchiyama I."/>
            <person name="Ito T."/>
            <person name="Fujiyama A."/>
            <person name="Inagaki F."/>
            <person name="Takami H."/>
        </authorList>
    </citation>
    <scope>NUCLEOTIDE SEQUENCE</scope>
    <source>
        <strain evidence="2">Expedition CK06-06</strain>
    </source>
</reference>
<evidence type="ECO:0000313" key="2">
    <source>
        <dbReference type="EMBL" id="GAG22997.1"/>
    </source>
</evidence>
<organism evidence="2">
    <name type="scientific">marine sediment metagenome</name>
    <dbReference type="NCBI Taxonomy" id="412755"/>
    <lineage>
        <taxon>unclassified sequences</taxon>
        <taxon>metagenomes</taxon>
        <taxon>ecological metagenomes</taxon>
    </lineage>
</organism>
<gene>
    <name evidence="2" type="ORF">S01H1_51421</name>
</gene>
<dbReference type="EMBL" id="BARS01033180">
    <property type="protein sequence ID" value="GAG22997.1"/>
    <property type="molecule type" value="Genomic_DNA"/>
</dbReference>
<dbReference type="AlphaFoldDB" id="X0WIG8"/>
<sequence length="48" mass="5518">MDLASLVCAWLADRIVTSKEERGAEDRLQAEIDRLKVEIEDLKDEKDT</sequence>
<evidence type="ECO:0000256" key="1">
    <source>
        <dbReference type="SAM" id="Coils"/>
    </source>
</evidence>
<proteinExistence type="predicted"/>
<feature type="coiled-coil region" evidence="1">
    <location>
        <begin position="18"/>
        <end position="45"/>
    </location>
</feature>
<accession>X0WIG8</accession>
<keyword evidence="1" id="KW-0175">Coiled coil</keyword>
<name>X0WIG8_9ZZZZ</name>